<evidence type="ECO:0000313" key="10">
    <source>
        <dbReference type="EMBL" id="SCY20045.1"/>
    </source>
</evidence>
<feature type="domain" description="Glycoside hydrolase family 42 N-terminal" evidence="8">
    <location>
        <begin position="10"/>
        <end position="368"/>
    </location>
</feature>
<keyword evidence="7" id="KW-0326">Glycosidase</keyword>
<dbReference type="GO" id="GO:0004565">
    <property type="term" value="F:beta-galactosidase activity"/>
    <property type="evidence" value="ECO:0007669"/>
    <property type="project" value="UniProtKB-EC"/>
</dbReference>
<dbReference type="Pfam" id="PF08532">
    <property type="entry name" value="Glyco_hydro_42M"/>
    <property type="match status" value="1"/>
</dbReference>
<feature type="domain" description="Beta-galactosidase trimerisation" evidence="9">
    <location>
        <begin position="418"/>
        <end position="615"/>
    </location>
</feature>
<protein>
    <recommendedName>
        <fullName evidence="3">beta-galactosidase</fullName>
        <ecNumber evidence="3">3.2.1.23</ecNumber>
    </recommendedName>
</protein>
<dbReference type="GO" id="GO:0009341">
    <property type="term" value="C:beta-galactosidase complex"/>
    <property type="evidence" value="ECO:0007669"/>
    <property type="project" value="InterPro"/>
</dbReference>
<dbReference type="InterPro" id="IPR013529">
    <property type="entry name" value="Glyco_hydro_42_N"/>
</dbReference>
<reference evidence="11" key="1">
    <citation type="submission" date="2016-10" db="EMBL/GenBank/DDBJ databases">
        <authorList>
            <person name="Varghese N."/>
            <person name="Submissions S."/>
        </authorList>
    </citation>
    <scope>NUCLEOTIDE SEQUENCE [LARGE SCALE GENOMIC DNA]</scope>
    <source>
        <strain evidence="11">XBD2006</strain>
    </source>
</reference>
<comment type="catalytic activity">
    <reaction evidence="1">
        <text>Hydrolysis of terminal non-reducing beta-D-galactose residues in beta-D-galactosides.</text>
        <dbReference type="EC" id="3.2.1.23"/>
    </reaction>
</comment>
<dbReference type="InterPro" id="IPR013738">
    <property type="entry name" value="Beta_galactosidase_Trimer"/>
</dbReference>
<proteinExistence type="inferred from homology"/>
<name>A0A1G5DZG1_9FIRM</name>
<evidence type="ECO:0000259" key="9">
    <source>
        <dbReference type="Pfam" id="PF08532"/>
    </source>
</evidence>
<evidence type="ECO:0000256" key="1">
    <source>
        <dbReference type="ARBA" id="ARBA00001412"/>
    </source>
</evidence>
<dbReference type="OrthoDB" id="9800974at2"/>
<dbReference type="Gene3D" id="3.20.20.80">
    <property type="entry name" value="Glycosidases"/>
    <property type="match status" value="1"/>
</dbReference>
<dbReference type="CDD" id="cd03143">
    <property type="entry name" value="A4_beta-galactosidase_middle_domain"/>
    <property type="match status" value="1"/>
</dbReference>
<dbReference type="SUPFAM" id="SSF52317">
    <property type="entry name" value="Class I glutamine amidotransferase-like"/>
    <property type="match status" value="1"/>
</dbReference>
<dbReference type="PANTHER" id="PTHR36447">
    <property type="entry name" value="BETA-GALACTOSIDASE GANA"/>
    <property type="match status" value="1"/>
</dbReference>
<gene>
    <name evidence="10" type="ORF">SAMN02910451_01734</name>
</gene>
<evidence type="ECO:0000256" key="2">
    <source>
        <dbReference type="ARBA" id="ARBA00005940"/>
    </source>
</evidence>
<dbReference type="AlphaFoldDB" id="A0A1G5DZG1"/>
<organism evidence="10 11">
    <name type="scientific">Butyrivibrio hungatei</name>
    <dbReference type="NCBI Taxonomy" id="185008"/>
    <lineage>
        <taxon>Bacteria</taxon>
        <taxon>Bacillati</taxon>
        <taxon>Bacillota</taxon>
        <taxon>Clostridia</taxon>
        <taxon>Lachnospirales</taxon>
        <taxon>Lachnospiraceae</taxon>
        <taxon>Butyrivibrio</taxon>
    </lineage>
</organism>
<dbReference type="GO" id="GO:0005975">
    <property type="term" value="P:carbohydrate metabolic process"/>
    <property type="evidence" value="ECO:0007669"/>
    <property type="project" value="InterPro"/>
</dbReference>
<sequence length="684" mass="78485">MKSTLFGTAYYAEYMPYDRIDTDFQLMKDAGMNVIRIAESTWSSYEPSDNVFDFTYLHKVLDAAAKYDISVIVGTPTYAIPSWLAKKYPDVMAVTPEGQNIYGRRQQHDITNPHFLFHAERIIRKMMEEVAANPQVIGYQIDNETRSGNGYSPENQKLFIEEMKKKYPDINKFNAEFGLNYWSNRIDSWDDMPDIRGTINGSLSAAYKAFLRDKITDYQQWQADIINEYKRDDQFITHNYDFSWDGFSYGIQPLVNQQDAAKAVNIAGVDIYHPTQNRFDGATIAFGGAIGRSLKKDNYLVLETQSQGRLDWLAYPGQLRQAYYSHLASGANGVMYWNWHSIHNSLESYWKGILSHDLIPGETYKELAFTRSEELKIDSHLQNLKKHCYAAIIADNRSLVGLDEFPIDDVSDVSVGEDDWSPKELSYNHILRWMYNACYKMNLETDIVYKDDIINADPEELVKKYPLLIAPSLYSATVELINSLRSYVEKGGNLVLGFKSLVSDEELKIYPDALPYHMTDMIGGSYDQITRPVDTTIKIEGREFNVSHWMELLRPQGTGEEIWGTYVHPCWDKYAAILHKKLYDSGNGTVTYIGCYMKCEGLTSILKKLVRRIGLSVPEEIFPIIVKSGTNALGEEITYYFNYSPRIELISILKDCTELISSDNYNRGDRISIGPWGIKIFVNR</sequence>
<dbReference type="SUPFAM" id="SSF51445">
    <property type="entry name" value="(Trans)glycosidases"/>
    <property type="match status" value="1"/>
</dbReference>
<keyword evidence="6" id="KW-0862">Zinc</keyword>
<comment type="similarity">
    <text evidence="2">Belongs to the glycosyl hydrolase 42 family.</text>
</comment>
<dbReference type="GO" id="GO:0046872">
    <property type="term" value="F:metal ion binding"/>
    <property type="evidence" value="ECO:0007669"/>
    <property type="project" value="UniProtKB-KW"/>
</dbReference>
<dbReference type="EC" id="3.2.1.23" evidence="3"/>
<evidence type="ECO:0000256" key="7">
    <source>
        <dbReference type="ARBA" id="ARBA00023295"/>
    </source>
</evidence>
<keyword evidence="4" id="KW-0479">Metal-binding</keyword>
<accession>A0A1G5DZG1</accession>
<dbReference type="EMBL" id="FMUR01000009">
    <property type="protein sequence ID" value="SCY20045.1"/>
    <property type="molecule type" value="Genomic_DNA"/>
</dbReference>
<evidence type="ECO:0000256" key="3">
    <source>
        <dbReference type="ARBA" id="ARBA00012756"/>
    </source>
</evidence>
<evidence type="ECO:0000256" key="4">
    <source>
        <dbReference type="ARBA" id="ARBA00022723"/>
    </source>
</evidence>
<dbReference type="InterPro" id="IPR017853">
    <property type="entry name" value="GH"/>
</dbReference>
<evidence type="ECO:0000259" key="8">
    <source>
        <dbReference type="Pfam" id="PF02449"/>
    </source>
</evidence>
<evidence type="ECO:0000256" key="5">
    <source>
        <dbReference type="ARBA" id="ARBA00022801"/>
    </source>
</evidence>
<evidence type="ECO:0000313" key="11">
    <source>
        <dbReference type="Proteomes" id="UP000183047"/>
    </source>
</evidence>
<dbReference type="PANTHER" id="PTHR36447:SF2">
    <property type="entry name" value="BETA-GALACTOSIDASE YESZ"/>
    <property type="match status" value="1"/>
</dbReference>
<dbReference type="Gene3D" id="3.40.50.880">
    <property type="match status" value="1"/>
</dbReference>
<keyword evidence="5" id="KW-0378">Hydrolase</keyword>
<evidence type="ECO:0000256" key="6">
    <source>
        <dbReference type="ARBA" id="ARBA00022833"/>
    </source>
</evidence>
<dbReference type="InterPro" id="IPR003476">
    <property type="entry name" value="Glyco_hydro_42"/>
</dbReference>
<keyword evidence="11" id="KW-1185">Reference proteome</keyword>
<dbReference type="Pfam" id="PF02449">
    <property type="entry name" value="Glyco_hydro_42"/>
    <property type="match status" value="1"/>
</dbReference>
<dbReference type="Proteomes" id="UP000183047">
    <property type="component" value="Unassembled WGS sequence"/>
</dbReference>
<dbReference type="RefSeq" id="WP_074462333.1">
    <property type="nucleotide sequence ID" value="NZ_FMUR01000009.1"/>
</dbReference>
<dbReference type="InterPro" id="IPR029062">
    <property type="entry name" value="Class_I_gatase-like"/>
</dbReference>